<dbReference type="GO" id="GO:0005524">
    <property type="term" value="F:ATP binding"/>
    <property type="evidence" value="ECO:0007669"/>
    <property type="project" value="UniProtKB-KW"/>
</dbReference>
<keyword evidence="3 6" id="KW-0067">ATP-binding</keyword>
<protein>
    <recommendedName>
        <fullName evidence="6">Cell shape-determining protein MreB</fullName>
    </recommendedName>
</protein>
<proteinExistence type="inferred from homology"/>
<dbReference type="KEGG" id="stri:C7M71_007795"/>
<dbReference type="InterPro" id="IPR043129">
    <property type="entry name" value="ATPase_NBD"/>
</dbReference>
<dbReference type="GO" id="GO:0008360">
    <property type="term" value="P:regulation of cell shape"/>
    <property type="evidence" value="ECO:0007669"/>
    <property type="project" value="UniProtKB-UniRule"/>
</dbReference>
<evidence type="ECO:0000256" key="3">
    <source>
        <dbReference type="ARBA" id="ARBA00022840"/>
    </source>
</evidence>
<dbReference type="GO" id="GO:0005737">
    <property type="term" value="C:cytoplasm"/>
    <property type="evidence" value="ECO:0007669"/>
    <property type="project" value="UniProtKB-SubCell"/>
</dbReference>
<evidence type="ECO:0000313" key="7">
    <source>
        <dbReference type="EMBL" id="AXI77358.1"/>
    </source>
</evidence>
<dbReference type="NCBIfam" id="NF010539">
    <property type="entry name" value="PRK13927.1"/>
    <property type="match status" value="1"/>
</dbReference>
<dbReference type="InterPro" id="IPR056546">
    <property type="entry name" value="MreB_MamK-like"/>
</dbReference>
<organism evidence="7 8">
    <name type="scientific">Peterkaempfera bronchialis</name>
    <dbReference type="NCBI Taxonomy" id="2126346"/>
    <lineage>
        <taxon>Bacteria</taxon>
        <taxon>Bacillati</taxon>
        <taxon>Actinomycetota</taxon>
        <taxon>Actinomycetes</taxon>
        <taxon>Kitasatosporales</taxon>
        <taxon>Streptomycetaceae</taxon>
        <taxon>Peterkaempfera</taxon>
    </lineage>
</organism>
<feature type="binding site" evidence="6">
    <location>
        <begin position="208"/>
        <end position="210"/>
    </location>
    <ligand>
        <name>ATP</name>
        <dbReference type="ChEBI" id="CHEBI:30616"/>
    </ligand>
</feature>
<dbReference type="PRINTS" id="PR01652">
    <property type="entry name" value="SHAPEPROTEIN"/>
</dbReference>
<dbReference type="GO" id="GO:0000902">
    <property type="term" value="P:cell morphogenesis"/>
    <property type="evidence" value="ECO:0007669"/>
    <property type="project" value="InterPro"/>
</dbReference>
<dbReference type="Proteomes" id="UP000249340">
    <property type="component" value="Chromosome"/>
</dbReference>
<dbReference type="SUPFAM" id="SSF53067">
    <property type="entry name" value="Actin-like ATPase domain"/>
    <property type="match status" value="2"/>
</dbReference>
<feature type="binding site" evidence="6">
    <location>
        <begin position="256"/>
        <end position="259"/>
    </location>
    <ligand>
        <name>ATP</name>
        <dbReference type="ChEBI" id="CHEBI:30616"/>
    </ligand>
</feature>
<evidence type="ECO:0000256" key="4">
    <source>
        <dbReference type="ARBA" id="ARBA00022960"/>
    </source>
</evidence>
<dbReference type="CDD" id="cd10225">
    <property type="entry name" value="ASKHA_NBD_MreB-like"/>
    <property type="match status" value="1"/>
</dbReference>
<comment type="caution">
    <text evidence="6">Lacks conserved residue(s) required for the propagation of feature annotation.</text>
</comment>
<dbReference type="HAMAP" id="MF_02207">
    <property type="entry name" value="MreB"/>
    <property type="match status" value="1"/>
</dbReference>
<name>A0A345SUF3_9ACTN</name>
<comment type="subcellular location">
    <subcellularLocation>
        <location evidence="6">Cytoplasm</location>
    </subcellularLocation>
    <text evidence="6">Membrane-associated.</text>
</comment>
<accession>A0A345SUF3</accession>
<comment type="function">
    <text evidence="6">Forms membrane-associated dynamic filaments that are essential for cell shape determination. Acts by regulating cell wall synthesis and cell elongation, and thus cell shape. A feedback loop between cell geometry and MreB localization may maintain elongated cell shape by targeting cell wall growth to regions of negative cell wall curvature.</text>
</comment>
<dbReference type="EMBL" id="CP031264">
    <property type="protein sequence ID" value="AXI77358.1"/>
    <property type="molecule type" value="Genomic_DNA"/>
</dbReference>
<keyword evidence="2 6" id="KW-0547">Nucleotide-binding</keyword>
<dbReference type="InterPro" id="IPR004753">
    <property type="entry name" value="MreB"/>
</dbReference>
<evidence type="ECO:0000256" key="2">
    <source>
        <dbReference type="ARBA" id="ARBA00022741"/>
    </source>
</evidence>
<evidence type="ECO:0000313" key="8">
    <source>
        <dbReference type="Proteomes" id="UP000249340"/>
    </source>
</evidence>
<dbReference type="Pfam" id="PF06723">
    <property type="entry name" value="MreB_Mbl"/>
    <property type="match status" value="1"/>
</dbReference>
<evidence type="ECO:0000256" key="1">
    <source>
        <dbReference type="ARBA" id="ARBA00022490"/>
    </source>
</evidence>
<comment type="similarity">
    <text evidence="5 6">Belongs to the FtsA/MreB family.</text>
</comment>
<keyword evidence="4 6" id="KW-0133">Cell shape</keyword>
<comment type="subunit">
    <text evidence="6">Forms polymers.</text>
</comment>
<dbReference type="PANTHER" id="PTHR42749:SF1">
    <property type="entry name" value="CELL SHAPE-DETERMINING PROTEIN MREB"/>
    <property type="match status" value="1"/>
</dbReference>
<dbReference type="PANTHER" id="PTHR42749">
    <property type="entry name" value="CELL SHAPE-DETERMINING PROTEIN MREB"/>
    <property type="match status" value="1"/>
</dbReference>
<reference evidence="8" key="1">
    <citation type="submission" date="2018-07" db="EMBL/GenBank/DDBJ databases">
        <title>Streptacidiphilus bronchialis DSM 106435 chromosome.</title>
        <authorList>
            <person name="Batra D."/>
            <person name="Gulvik C.A."/>
        </authorList>
    </citation>
    <scope>NUCLEOTIDE SEQUENCE [LARGE SCALE GENOMIC DNA]</scope>
    <source>
        <strain evidence="8">DSM 106435</strain>
    </source>
</reference>
<dbReference type="Gene3D" id="3.30.420.40">
    <property type="match status" value="3"/>
</dbReference>
<dbReference type="OrthoDB" id="9768127at2"/>
<evidence type="ECO:0000256" key="6">
    <source>
        <dbReference type="HAMAP-Rule" id="MF_02207"/>
    </source>
</evidence>
<sequence>MGPQVGAGGAVGGAAGGAVQRLRWSAAGRAWSYGCRAERTALRARTPGRTTVGLLTRDIALDLGTAATRIYNAHSGVTVNEPSAVAVNTTTGRILAIGAEAGRMCGRTPAHVKVIRPMRAGNIDDFEVAGRMLHHLLLLAGHRGPGRTQAVVCAPSDTTGVGRRAVLDACRVVGVGRVRLIPKPVAAALGAGLPVQEATGTLIVDVGAGTTEIAVLCLSGVVAARSVPVSGDALDEALQHHLRKRYQLDIGRHTAEQLKRGLAEAAGEGRTLPVRGRDAASGLPVTLALEIEEVRAALRDPLERIVSAVTAVLDRCPPELSHDILERGVTLTGDGSRLHGLDLLLQEATGTPVRIAQDPGTAAVRGAGRCVEEPSLRHLLEAAPAR</sequence>
<keyword evidence="1 6" id="KW-0963">Cytoplasm</keyword>
<evidence type="ECO:0000256" key="5">
    <source>
        <dbReference type="ARBA" id="ARBA00023458"/>
    </source>
</evidence>
<gene>
    <name evidence="6" type="primary">mreB</name>
    <name evidence="7" type="ORF">C7M71_007795</name>
</gene>
<keyword evidence="8" id="KW-1185">Reference proteome</keyword>
<dbReference type="AlphaFoldDB" id="A0A345SUF3"/>